<evidence type="ECO:0000313" key="2">
    <source>
        <dbReference type="EMBL" id="KAF2642435.1"/>
    </source>
</evidence>
<name>A0A6A6S499_9PLEO</name>
<dbReference type="AlphaFoldDB" id="A0A6A6S499"/>
<accession>A0A6A6S499</accession>
<evidence type="ECO:0000313" key="3">
    <source>
        <dbReference type="Proteomes" id="UP000799753"/>
    </source>
</evidence>
<keyword evidence="1" id="KW-0812">Transmembrane</keyword>
<keyword evidence="1" id="KW-1133">Transmembrane helix</keyword>
<gene>
    <name evidence="2" type="ORF">P280DRAFT_265058</name>
</gene>
<proteinExistence type="predicted"/>
<sequence length="104" mass="11748">MDERQSITLDGVNAQDSSYSASNNLFILPAFSMLRVAKRLALEGGRHFCVGVMGVEIVLIVFFTVMGLKLGFYFLLCFFSFCFVRLHVQGMANQKIHSMESWRG</sequence>
<protein>
    <submittedName>
        <fullName evidence="2">Uncharacterized protein</fullName>
    </submittedName>
</protein>
<evidence type="ECO:0000256" key="1">
    <source>
        <dbReference type="SAM" id="Phobius"/>
    </source>
</evidence>
<keyword evidence="3" id="KW-1185">Reference proteome</keyword>
<organism evidence="2 3">
    <name type="scientific">Massarina eburnea CBS 473.64</name>
    <dbReference type="NCBI Taxonomy" id="1395130"/>
    <lineage>
        <taxon>Eukaryota</taxon>
        <taxon>Fungi</taxon>
        <taxon>Dikarya</taxon>
        <taxon>Ascomycota</taxon>
        <taxon>Pezizomycotina</taxon>
        <taxon>Dothideomycetes</taxon>
        <taxon>Pleosporomycetidae</taxon>
        <taxon>Pleosporales</taxon>
        <taxon>Massarineae</taxon>
        <taxon>Massarinaceae</taxon>
        <taxon>Massarina</taxon>
    </lineage>
</organism>
<feature type="transmembrane region" description="Helical" evidence="1">
    <location>
        <begin position="72"/>
        <end position="88"/>
    </location>
</feature>
<reference evidence="2" key="1">
    <citation type="journal article" date="2020" name="Stud. Mycol.">
        <title>101 Dothideomycetes genomes: a test case for predicting lifestyles and emergence of pathogens.</title>
        <authorList>
            <person name="Haridas S."/>
            <person name="Albert R."/>
            <person name="Binder M."/>
            <person name="Bloem J."/>
            <person name="Labutti K."/>
            <person name="Salamov A."/>
            <person name="Andreopoulos B."/>
            <person name="Baker S."/>
            <person name="Barry K."/>
            <person name="Bills G."/>
            <person name="Bluhm B."/>
            <person name="Cannon C."/>
            <person name="Castanera R."/>
            <person name="Culley D."/>
            <person name="Daum C."/>
            <person name="Ezra D."/>
            <person name="Gonzalez J."/>
            <person name="Henrissat B."/>
            <person name="Kuo A."/>
            <person name="Liang C."/>
            <person name="Lipzen A."/>
            <person name="Lutzoni F."/>
            <person name="Magnuson J."/>
            <person name="Mondo S."/>
            <person name="Nolan M."/>
            <person name="Ohm R."/>
            <person name="Pangilinan J."/>
            <person name="Park H.-J."/>
            <person name="Ramirez L."/>
            <person name="Alfaro M."/>
            <person name="Sun H."/>
            <person name="Tritt A."/>
            <person name="Yoshinaga Y."/>
            <person name="Zwiers L.-H."/>
            <person name="Turgeon B."/>
            <person name="Goodwin S."/>
            <person name="Spatafora J."/>
            <person name="Crous P."/>
            <person name="Grigoriev I."/>
        </authorList>
    </citation>
    <scope>NUCLEOTIDE SEQUENCE</scope>
    <source>
        <strain evidence="2">CBS 473.64</strain>
    </source>
</reference>
<dbReference type="Proteomes" id="UP000799753">
    <property type="component" value="Unassembled WGS sequence"/>
</dbReference>
<feature type="transmembrane region" description="Helical" evidence="1">
    <location>
        <begin position="48"/>
        <end position="66"/>
    </location>
</feature>
<dbReference type="EMBL" id="MU006781">
    <property type="protein sequence ID" value="KAF2642435.1"/>
    <property type="molecule type" value="Genomic_DNA"/>
</dbReference>
<keyword evidence="1" id="KW-0472">Membrane</keyword>